<dbReference type="eggNOG" id="COG1977">
    <property type="taxonomic scope" value="Bacteria"/>
</dbReference>
<evidence type="ECO:0000313" key="1">
    <source>
        <dbReference type="EMBL" id="AFC86306.1"/>
    </source>
</evidence>
<reference evidence="1" key="1">
    <citation type="submission" date="2012-02" db="EMBL/GenBank/DDBJ databases">
        <title>The complete genome of Frateuria aurantia DSM 6220.</title>
        <authorList>
            <consortium name="US DOE Joint Genome Institute (JGI-PGF)"/>
            <person name="Lucas S."/>
            <person name="Copeland A."/>
            <person name="Lapidus A."/>
            <person name="Glavina del Rio T."/>
            <person name="Dalin E."/>
            <person name="Tice H."/>
            <person name="Bruce D."/>
            <person name="Goodwin L."/>
            <person name="Pitluck S."/>
            <person name="Peters L."/>
            <person name="Ovchinnikova G."/>
            <person name="Teshima H."/>
            <person name="Kyrpides N."/>
            <person name="Mavromatis K."/>
            <person name="Ivanova N."/>
            <person name="Brettin T."/>
            <person name="Detter J.C."/>
            <person name="Han C."/>
            <person name="Larimer F."/>
            <person name="Land M."/>
            <person name="Hauser L."/>
            <person name="Markowitz V."/>
            <person name="Cheng J.-F."/>
            <person name="Hugenholtz P."/>
            <person name="Woyke T."/>
            <person name="Wu D."/>
            <person name="Brambilla E."/>
            <person name="Klenk H.-P."/>
            <person name="Eisen J.A."/>
        </authorList>
    </citation>
    <scope>NUCLEOTIDE SEQUENCE</scope>
    <source>
        <strain evidence="1">DSM 6220</strain>
    </source>
</reference>
<organism evidence="1 2">
    <name type="scientific">Frateuria aurantia (strain ATCC 33424 / DSM 6220 / KCTC 2777 / LMG 1558 / NBRC 3245 / NCIMB 13370)</name>
    <name type="common">Acetobacter aurantius</name>
    <dbReference type="NCBI Taxonomy" id="767434"/>
    <lineage>
        <taxon>Bacteria</taxon>
        <taxon>Pseudomonadati</taxon>
        <taxon>Pseudomonadota</taxon>
        <taxon>Gammaproteobacteria</taxon>
        <taxon>Lysobacterales</taxon>
        <taxon>Rhodanobacteraceae</taxon>
        <taxon>Frateuria</taxon>
    </lineage>
</organism>
<dbReference type="HOGENOM" id="CLU_114601_4_3_6"/>
<dbReference type="InterPro" id="IPR016155">
    <property type="entry name" value="Mopterin_synth/thiamin_S_b"/>
</dbReference>
<dbReference type="Pfam" id="PF02597">
    <property type="entry name" value="ThiS"/>
    <property type="match status" value="1"/>
</dbReference>
<sequence>MDVTFEFFAAMERQLGQSRLALELPAHTTDIGAALNALKQARPALADAIERCACVSGDTIVKRSHPIPADRIIGLLPPVAGG</sequence>
<dbReference type="KEGG" id="fau:Fraau_1915"/>
<name>H8L0Y6_FRAAD</name>
<dbReference type="RefSeq" id="WP_014403311.1">
    <property type="nucleotide sequence ID" value="NC_017033.1"/>
</dbReference>
<dbReference type="Proteomes" id="UP000005234">
    <property type="component" value="Chromosome"/>
</dbReference>
<dbReference type="Gene3D" id="3.10.20.30">
    <property type="match status" value="1"/>
</dbReference>
<dbReference type="STRING" id="767434.Fraau_1915"/>
<accession>H8L0Y6</accession>
<dbReference type="InterPro" id="IPR012675">
    <property type="entry name" value="Beta-grasp_dom_sf"/>
</dbReference>
<keyword evidence="2" id="KW-1185">Reference proteome</keyword>
<dbReference type="SUPFAM" id="SSF54285">
    <property type="entry name" value="MoaD/ThiS"/>
    <property type="match status" value="1"/>
</dbReference>
<evidence type="ECO:0000313" key="2">
    <source>
        <dbReference type="Proteomes" id="UP000005234"/>
    </source>
</evidence>
<proteinExistence type="predicted"/>
<dbReference type="InterPro" id="IPR003749">
    <property type="entry name" value="ThiS/MoaD-like"/>
</dbReference>
<protein>
    <submittedName>
        <fullName evidence="1">Molybdopterin converting factor, small subunit</fullName>
    </submittedName>
</protein>
<gene>
    <name evidence="1" type="ordered locus">Fraau_1915</name>
</gene>
<dbReference type="EMBL" id="CP003350">
    <property type="protein sequence ID" value="AFC86306.1"/>
    <property type="molecule type" value="Genomic_DNA"/>
</dbReference>
<dbReference type="AlphaFoldDB" id="H8L0Y6"/>
<dbReference type="OrthoDB" id="5957481at2"/>